<evidence type="ECO:0000256" key="1">
    <source>
        <dbReference type="SAM" id="MobiDB-lite"/>
    </source>
</evidence>
<sequence>MANEACFSRAAYLPLLDSQDHPGSILGAPDAPRSETDTLAAEITRLHREDRELRSRHAAERRELRAAIATYANQIQALALRVAELEQANASMRTRLQQSDNAVGALLPPRGSGLDHAGRAEWADKSHQR</sequence>
<feature type="compositionally biased region" description="Basic and acidic residues" evidence="1">
    <location>
        <begin position="116"/>
        <end position="129"/>
    </location>
</feature>
<keyword evidence="3" id="KW-1185">Reference proteome</keyword>
<comment type="caution">
    <text evidence="2">The sequence shown here is derived from an EMBL/GenBank/DDBJ whole genome shotgun (WGS) entry which is preliminary data.</text>
</comment>
<organism evidence="2 3">
    <name type="scientific">Streptacidiphilus pinicola</name>
    <dbReference type="NCBI Taxonomy" id="2219663"/>
    <lineage>
        <taxon>Bacteria</taxon>
        <taxon>Bacillati</taxon>
        <taxon>Actinomycetota</taxon>
        <taxon>Actinomycetes</taxon>
        <taxon>Kitasatosporales</taxon>
        <taxon>Streptomycetaceae</taxon>
        <taxon>Streptacidiphilus</taxon>
    </lineage>
</organism>
<gene>
    <name evidence="2" type="ORF">DN069_03675</name>
</gene>
<evidence type="ECO:0000313" key="3">
    <source>
        <dbReference type="Proteomes" id="UP000248889"/>
    </source>
</evidence>
<name>A0A2X0KJU0_9ACTN</name>
<evidence type="ECO:0000313" key="2">
    <source>
        <dbReference type="EMBL" id="RAG86980.1"/>
    </source>
</evidence>
<dbReference type="AlphaFoldDB" id="A0A2X0KJU0"/>
<proteinExistence type="predicted"/>
<reference evidence="2 3" key="1">
    <citation type="submission" date="2018-06" db="EMBL/GenBank/DDBJ databases">
        <title>Streptacidiphilus pinicola sp. nov., isolated from pine grove soil.</title>
        <authorList>
            <person name="Roh S.G."/>
            <person name="Park S."/>
            <person name="Kim M.-K."/>
            <person name="Yun B.-R."/>
            <person name="Park J."/>
            <person name="Kim M.J."/>
            <person name="Kim Y.S."/>
            <person name="Kim S.B."/>
        </authorList>
    </citation>
    <scope>NUCLEOTIDE SEQUENCE [LARGE SCALE GENOMIC DNA]</scope>
    <source>
        <strain evidence="2 3">MMS16-CNU450</strain>
    </source>
</reference>
<dbReference type="Proteomes" id="UP000248889">
    <property type="component" value="Unassembled WGS sequence"/>
</dbReference>
<dbReference type="EMBL" id="QKYN01000015">
    <property type="protein sequence ID" value="RAG86980.1"/>
    <property type="molecule type" value="Genomic_DNA"/>
</dbReference>
<accession>A0A2X0KJU0</accession>
<feature type="region of interest" description="Disordered" evidence="1">
    <location>
        <begin position="97"/>
        <end position="129"/>
    </location>
</feature>
<protein>
    <submittedName>
        <fullName evidence="2">Uncharacterized protein</fullName>
    </submittedName>
</protein>